<dbReference type="Proteomes" id="UP001358586">
    <property type="component" value="Chromosome 8"/>
</dbReference>
<name>A0ABR0NZZ2_GOSAR</name>
<gene>
    <name evidence="1" type="ORF">PVK06_027324</name>
</gene>
<accession>A0ABR0NZZ2</accession>
<proteinExistence type="predicted"/>
<evidence type="ECO:0000313" key="2">
    <source>
        <dbReference type="Proteomes" id="UP001358586"/>
    </source>
</evidence>
<comment type="caution">
    <text evidence="1">The sequence shown here is derived from an EMBL/GenBank/DDBJ whole genome shotgun (WGS) entry which is preliminary data.</text>
</comment>
<sequence length="225" mass="25589">MVPFSEKPPHTINSQYDCFKGEDALIIFHHHGEKNQYWPDYFLGGALATTSTAAHFPMVALSSSSSSFKKQVLYYLKQLEQRISLFEIQQFQLADEMVKAEEQQAQYWTYEPAQTPIARAEFANLKTSVDEGEIVAEEPEKITSLNLKNEKEEEKDEIVTDTIATTEGKDHVPPILPASTTAQGSDIDHLIDELTETDKEGDEMITMKKKLQYKVRARKSTRKAK</sequence>
<organism evidence="1 2">
    <name type="scientific">Gossypium arboreum</name>
    <name type="common">Tree cotton</name>
    <name type="synonym">Gossypium nanking</name>
    <dbReference type="NCBI Taxonomy" id="29729"/>
    <lineage>
        <taxon>Eukaryota</taxon>
        <taxon>Viridiplantae</taxon>
        <taxon>Streptophyta</taxon>
        <taxon>Embryophyta</taxon>
        <taxon>Tracheophyta</taxon>
        <taxon>Spermatophyta</taxon>
        <taxon>Magnoliopsida</taxon>
        <taxon>eudicotyledons</taxon>
        <taxon>Gunneridae</taxon>
        <taxon>Pentapetalae</taxon>
        <taxon>rosids</taxon>
        <taxon>malvids</taxon>
        <taxon>Malvales</taxon>
        <taxon>Malvaceae</taxon>
        <taxon>Malvoideae</taxon>
        <taxon>Gossypium</taxon>
    </lineage>
</organism>
<evidence type="ECO:0000313" key="1">
    <source>
        <dbReference type="EMBL" id="KAK5811936.1"/>
    </source>
</evidence>
<dbReference type="EMBL" id="JARKNE010000008">
    <property type="protein sequence ID" value="KAK5811936.1"/>
    <property type="molecule type" value="Genomic_DNA"/>
</dbReference>
<protein>
    <submittedName>
        <fullName evidence="1">Uncharacterized protein</fullName>
    </submittedName>
</protein>
<keyword evidence="2" id="KW-1185">Reference proteome</keyword>
<reference evidence="1 2" key="1">
    <citation type="submission" date="2023-03" db="EMBL/GenBank/DDBJ databases">
        <title>WGS of Gossypium arboreum.</title>
        <authorList>
            <person name="Yu D."/>
        </authorList>
    </citation>
    <scope>NUCLEOTIDE SEQUENCE [LARGE SCALE GENOMIC DNA]</scope>
    <source>
        <tissue evidence="1">Leaf</tissue>
    </source>
</reference>